<dbReference type="Proteomes" id="UP000309594">
    <property type="component" value="Unassembled WGS sequence"/>
</dbReference>
<proteinExistence type="predicted"/>
<gene>
    <name evidence="1" type="ORF">FBD94_04170</name>
</gene>
<dbReference type="RefSeq" id="WP_136879234.1">
    <property type="nucleotide sequence ID" value="NZ_SWDX01000002.1"/>
</dbReference>
<name>A0A4U1GKS2_9SPHI</name>
<sequence>MIWETQHIKRILLDLALKVTDTPFYGVNTPYDTTGLDWKNDVGLDSIQLMHLSVAAGSFFSLFEMDQPPYLLSYSSVDEWVSEILSAKKEVNNSISFTSSGTTGNTKVVKHTMQFLDREINFLSTLFNDATQIIPYIPSYTIYGFLFTVGLQQKLKIPVLYPSEINLQNLPSKALIVATPFHWQVILVPSPSVLNCYGVSSGAPLFDSLFKDIINKNVILTELYGSTETAGVAFRKSFLQGFTLFPYWKFTTTPNNSEIEDQDTQLTYMLMDHIGINGANTLNILGRKDKKIKIAGKLADLDYIQNIIEQFPAVQNCNLSAKRIENKVTIHAYLGLHVDNKANREAVMKQIRSSLKPHEIPKRVTFGSIAADV</sequence>
<evidence type="ECO:0000313" key="2">
    <source>
        <dbReference type="Proteomes" id="UP000309594"/>
    </source>
</evidence>
<dbReference type="AlphaFoldDB" id="A0A4U1GKS2"/>
<dbReference type="Gene3D" id="3.40.50.12780">
    <property type="entry name" value="N-terminal domain of ligase-like"/>
    <property type="match status" value="1"/>
</dbReference>
<organism evidence="1 2">
    <name type="scientific">Pedobacter hiemivivus</name>
    <dbReference type="NCBI Taxonomy" id="2530454"/>
    <lineage>
        <taxon>Bacteria</taxon>
        <taxon>Pseudomonadati</taxon>
        <taxon>Bacteroidota</taxon>
        <taxon>Sphingobacteriia</taxon>
        <taxon>Sphingobacteriales</taxon>
        <taxon>Sphingobacteriaceae</taxon>
        <taxon>Pedobacter</taxon>
    </lineage>
</organism>
<comment type="caution">
    <text evidence="1">The sequence shown here is derived from an EMBL/GenBank/DDBJ whole genome shotgun (WGS) entry which is preliminary data.</text>
</comment>
<dbReference type="InterPro" id="IPR042099">
    <property type="entry name" value="ANL_N_sf"/>
</dbReference>
<reference evidence="1 2" key="1">
    <citation type="submission" date="2019-04" db="EMBL/GenBank/DDBJ databases">
        <title>Pedobacter sp. RP-1-16 sp. nov., isolated from Arctic soil.</title>
        <authorList>
            <person name="Dahal R.H."/>
            <person name="Kim D.-U."/>
        </authorList>
    </citation>
    <scope>NUCLEOTIDE SEQUENCE [LARGE SCALE GENOMIC DNA]</scope>
    <source>
        <strain evidence="1 2">RP-1-16</strain>
    </source>
</reference>
<protein>
    <recommendedName>
        <fullName evidence="3">4-coumarate--CoA ligase</fullName>
    </recommendedName>
</protein>
<accession>A0A4U1GKS2</accession>
<dbReference type="SUPFAM" id="SSF56801">
    <property type="entry name" value="Acetyl-CoA synthetase-like"/>
    <property type="match status" value="1"/>
</dbReference>
<evidence type="ECO:0008006" key="3">
    <source>
        <dbReference type="Google" id="ProtNLM"/>
    </source>
</evidence>
<dbReference type="EMBL" id="SWDX01000002">
    <property type="protein sequence ID" value="TKC63563.1"/>
    <property type="molecule type" value="Genomic_DNA"/>
</dbReference>
<evidence type="ECO:0000313" key="1">
    <source>
        <dbReference type="EMBL" id="TKC63563.1"/>
    </source>
</evidence>